<dbReference type="Proteomes" id="UP001152759">
    <property type="component" value="Chromosome 7"/>
</dbReference>
<feature type="region of interest" description="Disordered" evidence="2">
    <location>
        <begin position="244"/>
        <end position="272"/>
    </location>
</feature>
<dbReference type="PROSITE" id="PS51915">
    <property type="entry name" value="ZAD"/>
    <property type="match status" value="1"/>
</dbReference>
<feature type="compositionally biased region" description="Low complexity" evidence="2">
    <location>
        <begin position="220"/>
        <end position="231"/>
    </location>
</feature>
<reference evidence="4" key="1">
    <citation type="submission" date="2021-12" db="EMBL/GenBank/DDBJ databases">
        <authorList>
            <person name="King R."/>
        </authorList>
    </citation>
    <scope>NUCLEOTIDE SEQUENCE</scope>
</reference>
<dbReference type="InterPro" id="IPR012934">
    <property type="entry name" value="Znf_AD"/>
</dbReference>
<dbReference type="SMART" id="SM00868">
    <property type="entry name" value="zf-AD"/>
    <property type="match status" value="1"/>
</dbReference>
<sequence>MSIFPISDPPMPEEARNLAFRNAACRLCDKPASPKKRFLFKEWRDKKVNTLIENVIGIKMKYHPNLSNSICETCYEKLSSFDGFVKCVIANQVLFSQNLNQVIYEVVPINRMKPVISQASKKTGRKPKHELDIIESYIENLKRSKKQKRANSEFGFLRVKPPEELQANHKLKVISTHKPSFSSVTFERVPPAPSIESVYIKEEPHAVEDGIFPDSPPPASRASSSPQPQAQSLWCEISAVRSCSSQSGRTSQPSSKENHQNNHEDSSDSDVMILDDEVPSKKPRLSRTGGSINCKAPEKHSVTLEPIVGPCRMDLDISVKQEKLDDPIDDPSLVTLPDPVDSVILPDPVTSVTLPDPVMSETVPEPVTVINLPITIKQEVDLENGAPSNISPPSVAPEHRTQFRPIRPKLSPVRSESENPPPKPMKRRLYKPATKMGKKKAPSSIEYSDDISCLPCYRCKKENESYLNLLYHHINYCSTEVSEEDPVPPLQLIPEALKEQCAMIQTDEETLLRKIYLEMNECMKNYPTLRDYYKKMINLTRPVVVSYCKKYNIKLDIEEEKSN</sequence>
<feature type="domain" description="ZAD" evidence="3">
    <location>
        <begin position="23"/>
        <end position="98"/>
    </location>
</feature>
<keyword evidence="5" id="KW-1185">Reference proteome</keyword>
<feature type="compositionally biased region" description="Low complexity" evidence="2">
    <location>
        <begin position="244"/>
        <end position="255"/>
    </location>
</feature>
<accession>A0A9P0AJG4</accession>
<name>A0A9P0AJG4_BEMTA</name>
<feature type="binding site" evidence="1">
    <location>
        <position position="25"/>
    </location>
    <ligand>
        <name>Zn(2+)</name>
        <dbReference type="ChEBI" id="CHEBI:29105"/>
    </ligand>
</feature>
<feature type="region of interest" description="Disordered" evidence="2">
    <location>
        <begin position="384"/>
        <end position="435"/>
    </location>
</feature>
<dbReference type="GO" id="GO:0008270">
    <property type="term" value="F:zinc ion binding"/>
    <property type="evidence" value="ECO:0007669"/>
    <property type="project" value="UniProtKB-UniRule"/>
</dbReference>
<gene>
    <name evidence="4" type="ORF">BEMITA_LOCUS11110</name>
</gene>
<feature type="binding site" evidence="1">
    <location>
        <position position="74"/>
    </location>
    <ligand>
        <name>Zn(2+)</name>
        <dbReference type="ChEBI" id="CHEBI:29105"/>
    </ligand>
</feature>
<dbReference type="EMBL" id="OU963868">
    <property type="protein sequence ID" value="CAH0392611.1"/>
    <property type="molecule type" value="Genomic_DNA"/>
</dbReference>
<evidence type="ECO:0000313" key="4">
    <source>
        <dbReference type="EMBL" id="CAH0392611.1"/>
    </source>
</evidence>
<dbReference type="SUPFAM" id="SSF57716">
    <property type="entry name" value="Glucocorticoid receptor-like (DNA-binding domain)"/>
    <property type="match status" value="1"/>
</dbReference>
<feature type="compositionally biased region" description="Basic and acidic residues" evidence="2">
    <location>
        <begin position="256"/>
        <end position="266"/>
    </location>
</feature>
<evidence type="ECO:0000256" key="1">
    <source>
        <dbReference type="PROSITE-ProRule" id="PRU01263"/>
    </source>
</evidence>
<feature type="region of interest" description="Disordered" evidence="2">
    <location>
        <begin position="208"/>
        <end position="231"/>
    </location>
</feature>
<feature type="compositionally biased region" description="Basic residues" evidence="2">
    <location>
        <begin position="424"/>
        <end position="435"/>
    </location>
</feature>
<proteinExistence type="predicted"/>
<dbReference type="GO" id="GO:0005634">
    <property type="term" value="C:nucleus"/>
    <property type="evidence" value="ECO:0007669"/>
    <property type="project" value="InterPro"/>
</dbReference>
<feature type="binding site" evidence="1">
    <location>
        <position position="71"/>
    </location>
    <ligand>
        <name>Zn(2+)</name>
        <dbReference type="ChEBI" id="CHEBI:29105"/>
    </ligand>
</feature>
<evidence type="ECO:0000256" key="2">
    <source>
        <dbReference type="SAM" id="MobiDB-lite"/>
    </source>
</evidence>
<protein>
    <recommendedName>
        <fullName evidence="3">ZAD domain-containing protein</fullName>
    </recommendedName>
</protein>
<dbReference type="Gene3D" id="3.40.1800.20">
    <property type="match status" value="1"/>
</dbReference>
<dbReference type="Pfam" id="PF07776">
    <property type="entry name" value="zf-AD"/>
    <property type="match status" value="1"/>
</dbReference>
<evidence type="ECO:0000313" key="5">
    <source>
        <dbReference type="Proteomes" id="UP001152759"/>
    </source>
</evidence>
<organism evidence="4 5">
    <name type="scientific">Bemisia tabaci</name>
    <name type="common">Sweetpotato whitefly</name>
    <name type="synonym">Aleurodes tabaci</name>
    <dbReference type="NCBI Taxonomy" id="7038"/>
    <lineage>
        <taxon>Eukaryota</taxon>
        <taxon>Metazoa</taxon>
        <taxon>Ecdysozoa</taxon>
        <taxon>Arthropoda</taxon>
        <taxon>Hexapoda</taxon>
        <taxon>Insecta</taxon>
        <taxon>Pterygota</taxon>
        <taxon>Neoptera</taxon>
        <taxon>Paraneoptera</taxon>
        <taxon>Hemiptera</taxon>
        <taxon>Sternorrhyncha</taxon>
        <taxon>Aleyrodoidea</taxon>
        <taxon>Aleyrodidae</taxon>
        <taxon>Aleyrodinae</taxon>
        <taxon>Bemisia</taxon>
    </lineage>
</organism>
<feature type="binding site" evidence="1">
    <location>
        <position position="28"/>
    </location>
    <ligand>
        <name>Zn(2+)</name>
        <dbReference type="ChEBI" id="CHEBI:29105"/>
    </ligand>
</feature>
<dbReference type="AlphaFoldDB" id="A0A9P0AJG4"/>
<evidence type="ECO:0000259" key="3">
    <source>
        <dbReference type="PROSITE" id="PS51915"/>
    </source>
</evidence>
<keyword evidence="1" id="KW-0479">Metal-binding</keyword>
<keyword evidence="1" id="KW-0862">Zinc</keyword>
<keyword evidence="1" id="KW-0863">Zinc-finger</keyword>